<keyword evidence="4" id="KW-1185">Reference proteome</keyword>
<organism evidence="3 4">
    <name type="scientific">Desulfobulbus oligotrophicus</name>
    <dbReference type="NCBI Taxonomy" id="1909699"/>
    <lineage>
        <taxon>Bacteria</taxon>
        <taxon>Pseudomonadati</taxon>
        <taxon>Thermodesulfobacteriota</taxon>
        <taxon>Desulfobulbia</taxon>
        <taxon>Desulfobulbales</taxon>
        <taxon>Desulfobulbaceae</taxon>
        <taxon>Desulfobulbus</taxon>
    </lineage>
</organism>
<accession>A0A7T5VE56</accession>
<dbReference type="EMBL" id="CP054140">
    <property type="protein sequence ID" value="QQG66238.1"/>
    <property type="molecule type" value="Genomic_DNA"/>
</dbReference>
<dbReference type="Proteomes" id="UP000596092">
    <property type="component" value="Chromosome"/>
</dbReference>
<dbReference type="AlphaFoldDB" id="A0A7T5VE56"/>
<name>A0A7T5VE56_9BACT</name>
<sequence>MRKQTAVGILTLFLSALFPLIPTVHADDIPPPDSRPLSSILQSVEARQQGTITEAEFDDRMWEVKVCGRRDCQKLYLSPYSADEVRRKWTRSDEIPPQGSIPLSAIVRSVEAQGLGTITEVEFDNGVWEVKLRKHRQKIKLAVDPITGNLWR</sequence>
<dbReference type="Pfam" id="PF13670">
    <property type="entry name" value="PepSY_2"/>
    <property type="match status" value="1"/>
</dbReference>
<protein>
    <submittedName>
        <fullName evidence="3">PepSY domain-containing protein</fullName>
    </submittedName>
</protein>
<dbReference type="InterPro" id="IPR025711">
    <property type="entry name" value="PepSY"/>
</dbReference>
<proteinExistence type="predicted"/>
<keyword evidence="1" id="KW-0732">Signal</keyword>
<dbReference type="KEGG" id="dog:HP555_10390"/>
<feature type="chain" id="PRO_5032819026" evidence="1">
    <location>
        <begin position="27"/>
        <end position="152"/>
    </location>
</feature>
<evidence type="ECO:0000256" key="1">
    <source>
        <dbReference type="SAM" id="SignalP"/>
    </source>
</evidence>
<gene>
    <name evidence="3" type="ORF">HP555_10390</name>
</gene>
<dbReference type="RefSeq" id="WP_199262201.1">
    <property type="nucleotide sequence ID" value="NZ_CP054140.1"/>
</dbReference>
<feature type="signal peptide" evidence="1">
    <location>
        <begin position="1"/>
        <end position="26"/>
    </location>
</feature>
<evidence type="ECO:0000313" key="3">
    <source>
        <dbReference type="EMBL" id="QQG66238.1"/>
    </source>
</evidence>
<evidence type="ECO:0000259" key="2">
    <source>
        <dbReference type="Pfam" id="PF13670"/>
    </source>
</evidence>
<feature type="domain" description="PepSY" evidence="2">
    <location>
        <begin position="95"/>
        <end position="149"/>
    </location>
</feature>
<evidence type="ECO:0000313" key="4">
    <source>
        <dbReference type="Proteomes" id="UP000596092"/>
    </source>
</evidence>
<reference evidence="3 4" key="1">
    <citation type="submission" date="2020-05" db="EMBL/GenBank/DDBJ databases">
        <title>Complete genome of Desulfobulbus oligotrophicus.</title>
        <authorList>
            <person name="Podar M."/>
        </authorList>
    </citation>
    <scope>NUCLEOTIDE SEQUENCE [LARGE SCALE GENOMIC DNA]</scope>
    <source>
        <strain evidence="3 4">Prop6</strain>
    </source>
</reference>